<dbReference type="Proteomes" id="UP000324222">
    <property type="component" value="Unassembled WGS sequence"/>
</dbReference>
<dbReference type="EMBL" id="VSRR010030202">
    <property type="protein sequence ID" value="MPC69914.1"/>
    <property type="molecule type" value="Genomic_DNA"/>
</dbReference>
<sequence length="143" mass="16631">MQQEEFYYNLNSLVKTVTKRKASQGKFSKSSQLVVKDAYQEGFLLKDHYSGINEDSAKVRLQPGKKFYNFGNFHLEHVNMIRKCNQERLLKKSKVNQLKSLLPFYPNPNKRACLKGLVGRQEQIAHDGRIHAYKEDQSLENPV</sequence>
<evidence type="ECO:0000313" key="1">
    <source>
        <dbReference type="EMBL" id="MPC69914.1"/>
    </source>
</evidence>
<accession>A0A5B7HMY3</accession>
<comment type="caution">
    <text evidence="1">The sequence shown here is derived from an EMBL/GenBank/DDBJ whole genome shotgun (WGS) entry which is preliminary data.</text>
</comment>
<evidence type="ECO:0000313" key="2">
    <source>
        <dbReference type="Proteomes" id="UP000324222"/>
    </source>
</evidence>
<proteinExistence type="predicted"/>
<dbReference type="AlphaFoldDB" id="A0A5B7HMY3"/>
<protein>
    <submittedName>
        <fullName evidence="1">Uncharacterized protein</fullName>
    </submittedName>
</protein>
<keyword evidence="2" id="KW-1185">Reference proteome</keyword>
<organism evidence="1 2">
    <name type="scientific">Portunus trituberculatus</name>
    <name type="common">Swimming crab</name>
    <name type="synonym">Neptunus trituberculatus</name>
    <dbReference type="NCBI Taxonomy" id="210409"/>
    <lineage>
        <taxon>Eukaryota</taxon>
        <taxon>Metazoa</taxon>
        <taxon>Ecdysozoa</taxon>
        <taxon>Arthropoda</taxon>
        <taxon>Crustacea</taxon>
        <taxon>Multicrustacea</taxon>
        <taxon>Malacostraca</taxon>
        <taxon>Eumalacostraca</taxon>
        <taxon>Eucarida</taxon>
        <taxon>Decapoda</taxon>
        <taxon>Pleocyemata</taxon>
        <taxon>Brachyura</taxon>
        <taxon>Eubrachyura</taxon>
        <taxon>Portunoidea</taxon>
        <taxon>Portunidae</taxon>
        <taxon>Portuninae</taxon>
        <taxon>Portunus</taxon>
    </lineage>
</organism>
<gene>
    <name evidence="1" type="ORF">E2C01_064147</name>
</gene>
<reference evidence="1 2" key="1">
    <citation type="submission" date="2019-05" db="EMBL/GenBank/DDBJ databases">
        <title>Another draft genome of Portunus trituberculatus and its Hox gene families provides insights of decapod evolution.</title>
        <authorList>
            <person name="Jeong J.-H."/>
            <person name="Song I."/>
            <person name="Kim S."/>
            <person name="Choi T."/>
            <person name="Kim D."/>
            <person name="Ryu S."/>
            <person name="Kim W."/>
        </authorList>
    </citation>
    <scope>NUCLEOTIDE SEQUENCE [LARGE SCALE GENOMIC DNA]</scope>
    <source>
        <tissue evidence="1">Muscle</tissue>
    </source>
</reference>
<name>A0A5B7HMY3_PORTR</name>